<dbReference type="Pfam" id="PF25198">
    <property type="entry name" value="Spore_GerAC_N"/>
    <property type="match status" value="1"/>
</dbReference>
<keyword evidence="6" id="KW-0564">Palmitate</keyword>
<dbReference type="EMBL" id="LITU01000045">
    <property type="protein sequence ID" value="KOY17173.1"/>
    <property type="molecule type" value="Genomic_DNA"/>
</dbReference>
<dbReference type="OrthoDB" id="2569624at2"/>
<dbReference type="InterPro" id="IPR038501">
    <property type="entry name" value="Spore_GerAC_C_sf"/>
</dbReference>
<protein>
    <submittedName>
        <fullName evidence="10">Spore gernimation protein GerC</fullName>
    </submittedName>
</protein>
<keyword evidence="4" id="KW-0732">Signal</keyword>
<evidence type="ECO:0000259" key="9">
    <source>
        <dbReference type="Pfam" id="PF25198"/>
    </source>
</evidence>
<sequence length="400" mass="45083">MSRFRRQFTILLTLLLLVFTSGCWSSKEIEDLSVYVGLGLDVAEESKFEKSINEQGGHYPKKNNFTTTVQIVPRIGPKQETQKSAGASEGQSFLNERLTGDSMFQIFRQFALRRDRPLIGHHLKVIVVSHELTKKYSLEQLLDFILRDNDIRPSSLILVSHGTAREALSSKEPGEIPAFYLKGVVANSYRSNKILPPVSLAKLDGKMQSGASFLLQNVLTAEGEHKFSGAEIYKGETKKWIGSLNQIELEGLSWITGEAQEGAVKSYAQPNGHTVTYEIKSTKSKITPIIQGNNISFHVKIESEGQLMEDWSSPEIPSTDKYIQELEVKFADTVKEQIHQVMSKMQNTYRVEVAGFGEQLRIKYPEVWKKVKKNWDETFSQIPVTYSVKIKIIDSGSSTD</sequence>
<dbReference type="PROSITE" id="PS51257">
    <property type="entry name" value="PROKAR_LIPOPROTEIN"/>
    <property type="match status" value="1"/>
</dbReference>
<dbReference type="Gene3D" id="3.30.300.210">
    <property type="entry name" value="Nutrient germinant receptor protein C, domain 3"/>
    <property type="match status" value="1"/>
</dbReference>
<evidence type="ECO:0000256" key="2">
    <source>
        <dbReference type="ARBA" id="ARBA00007886"/>
    </source>
</evidence>
<comment type="similarity">
    <text evidence="2">Belongs to the GerABKC lipoprotein family.</text>
</comment>
<keyword evidence="11" id="KW-1185">Reference proteome</keyword>
<evidence type="ECO:0000259" key="8">
    <source>
        <dbReference type="Pfam" id="PF05504"/>
    </source>
</evidence>
<dbReference type="GO" id="GO:0009847">
    <property type="term" value="P:spore germination"/>
    <property type="evidence" value="ECO:0007669"/>
    <property type="project" value="InterPro"/>
</dbReference>
<dbReference type="NCBIfam" id="TIGR02887">
    <property type="entry name" value="spore_ger_x_C"/>
    <property type="match status" value="1"/>
</dbReference>
<evidence type="ECO:0000256" key="6">
    <source>
        <dbReference type="ARBA" id="ARBA00023139"/>
    </source>
</evidence>
<evidence type="ECO:0000256" key="5">
    <source>
        <dbReference type="ARBA" id="ARBA00023136"/>
    </source>
</evidence>
<feature type="domain" description="Spore germination GerAC-like C-terminal" evidence="8">
    <location>
        <begin position="236"/>
        <end position="396"/>
    </location>
</feature>
<accession>A0A0M9BQV8</accession>
<evidence type="ECO:0000256" key="3">
    <source>
        <dbReference type="ARBA" id="ARBA00022544"/>
    </source>
</evidence>
<evidence type="ECO:0000256" key="1">
    <source>
        <dbReference type="ARBA" id="ARBA00004635"/>
    </source>
</evidence>
<organism evidence="10 11">
    <name type="scientific">Paenibacillus xylanivorans</name>
    <dbReference type="NCBI Taxonomy" id="1705561"/>
    <lineage>
        <taxon>Bacteria</taxon>
        <taxon>Bacillati</taxon>
        <taxon>Bacillota</taxon>
        <taxon>Bacilli</taxon>
        <taxon>Bacillales</taxon>
        <taxon>Paenibacillaceae</taxon>
        <taxon>Paenibacillus</taxon>
    </lineage>
</organism>
<dbReference type="PANTHER" id="PTHR35789:SF1">
    <property type="entry name" value="SPORE GERMINATION PROTEIN B3"/>
    <property type="match status" value="1"/>
</dbReference>
<name>A0A0M9BQV8_9BACL</name>
<comment type="subcellular location">
    <subcellularLocation>
        <location evidence="1">Membrane</location>
        <topology evidence="1">Lipid-anchor</topology>
    </subcellularLocation>
</comment>
<dbReference type="InterPro" id="IPR008844">
    <property type="entry name" value="Spore_GerAC-like"/>
</dbReference>
<dbReference type="Pfam" id="PF05504">
    <property type="entry name" value="Spore_GerAC"/>
    <property type="match status" value="1"/>
</dbReference>
<evidence type="ECO:0000313" key="11">
    <source>
        <dbReference type="Proteomes" id="UP000037688"/>
    </source>
</evidence>
<dbReference type="RefSeq" id="WP_053780192.1">
    <property type="nucleotide sequence ID" value="NZ_LITU01000045.1"/>
</dbReference>
<evidence type="ECO:0000313" key="10">
    <source>
        <dbReference type="EMBL" id="KOY17173.1"/>
    </source>
</evidence>
<comment type="caution">
    <text evidence="10">The sequence shown here is derived from an EMBL/GenBank/DDBJ whole genome shotgun (WGS) entry which is preliminary data.</text>
</comment>
<dbReference type="PATRIC" id="fig|1705561.3.peg.1223"/>
<keyword evidence="5" id="KW-0472">Membrane</keyword>
<dbReference type="InterPro" id="IPR057336">
    <property type="entry name" value="GerAC_N"/>
</dbReference>
<keyword evidence="7" id="KW-0449">Lipoprotein</keyword>
<evidence type="ECO:0000256" key="7">
    <source>
        <dbReference type="ARBA" id="ARBA00023288"/>
    </source>
</evidence>
<feature type="domain" description="Spore germination protein N-terminal" evidence="9">
    <location>
        <begin position="26"/>
        <end position="210"/>
    </location>
</feature>
<dbReference type="GO" id="GO:0016020">
    <property type="term" value="C:membrane"/>
    <property type="evidence" value="ECO:0007669"/>
    <property type="project" value="UniProtKB-SubCell"/>
</dbReference>
<gene>
    <name evidence="10" type="ORF">AMS66_07435</name>
</gene>
<dbReference type="Proteomes" id="UP000037688">
    <property type="component" value="Unassembled WGS sequence"/>
</dbReference>
<keyword evidence="3" id="KW-0309">Germination</keyword>
<dbReference type="PANTHER" id="PTHR35789">
    <property type="entry name" value="SPORE GERMINATION PROTEIN B3"/>
    <property type="match status" value="1"/>
</dbReference>
<evidence type="ECO:0000256" key="4">
    <source>
        <dbReference type="ARBA" id="ARBA00022729"/>
    </source>
</evidence>
<dbReference type="InterPro" id="IPR046953">
    <property type="entry name" value="Spore_GerAC-like_C"/>
</dbReference>
<reference evidence="10 11" key="1">
    <citation type="submission" date="2015-08" db="EMBL/GenBank/DDBJ databases">
        <title>Draft genome sequence of cellulolytic and xylanolytic Paenibacillus sp. A59, isolated from a decaying forest soil from Patagonia, Argentina.</title>
        <authorList>
            <person name="Ghio S."/>
            <person name="Caceres A.M."/>
            <person name="Talia P."/>
            <person name="Grasso D."/>
            <person name="Campos E."/>
        </authorList>
    </citation>
    <scope>NUCLEOTIDE SEQUENCE [LARGE SCALE GENOMIC DNA]</scope>
    <source>
        <strain evidence="10 11">A59</strain>
    </source>
</reference>
<proteinExistence type="inferred from homology"/>
<dbReference type="AlphaFoldDB" id="A0A0M9BQV8"/>